<keyword evidence="2" id="KW-0812">Transmembrane</keyword>
<feature type="region of interest" description="Disordered" evidence="1">
    <location>
        <begin position="73"/>
        <end position="92"/>
    </location>
</feature>
<keyword evidence="2" id="KW-1133">Transmembrane helix</keyword>
<evidence type="ECO:0000259" key="3">
    <source>
        <dbReference type="Pfam" id="PF04892"/>
    </source>
</evidence>
<evidence type="ECO:0000313" key="4">
    <source>
        <dbReference type="EMBL" id="BDM69227.1"/>
    </source>
</evidence>
<dbReference type="EMBL" id="AP026073">
    <property type="protein sequence ID" value="BDM69227.1"/>
    <property type="molecule type" value="Genomic_DNA"/>
</dbReference>
<evidence type="ECO:0000313" key="5">
    <source>
        <dbReference type="Proteomes" id="UP001059597"/>
    </source>
</evidence>
<reference evidence="4" key="1">
    <citation type="submission" date="2022-06" db="EMBL/GenBank/DDBJ databases">
        <title>Complete genome sequence of Streptomyces nigrescens HEK616.</title>
        <authorList>
            <person name="Asamizu S."/>
            <person name="Onaka H."/>
        </authorList>
    </citation>
    <scope>NUCLEOTIDE SEQUENCE</scope>
    <source>
        <strain evidence="4">HEK616</strain>
    </source>
</reference>
<dbReference type="Pfam" id="PF04892">
    <property type="entry name" value="VanZ"/>
    <property type="match status" value="1"/>
</dbReference>
<protein>
    <recommendedName>
        <fullName evidence="3">VanZ-like domain-containing protein</fullName>
    </recommendedName>
</protein>
<evidence type="ECO:0000256" key="2">
    <source>
        <dbReference type="SAM" id="Phobius"/>
    </source>
</evidence>
<accession>A0ABN6QSR6</accession>
<gene>
    <name evidence="4" type="ORF">HEK616_27140</name>
</gene>
<dbReference type="Proteomes" id="UP001059597">
    <property type="component" value="Chromosome"/>
</dbReference>
<feature type="compositionally biased region" description="Low complexity" evidence="1">
    <location>
        <begin position="74"/>
        <end position="86"/>
    </location>
</feature>
<keyword evidence="2" id="KW-0472">Membrane</keyword>
<evidence type="ECO:0000256" key="1">
    <source>
        <dbReference type="SAM" id="MobiDB-lite"/>
    </source>
</evidence>
<proteinExistence type="predicted"/>
<name>A0ABN6QSR6_STRNI</name>
<dbReference type="InterPro" id="IPR006976">
    <property type="entry name" value="VanZ-like"/>
</dbReference>
<organism evidence="4 5">
    <name type="scientific">Streptomyces nigrescens</name>
    <dbReference type="NCBI Taxonomy" id="1920"/>
    <lineage>
        <taxon>Bacteria</taxon>
        <taxon>Bacillati</taxon>
        <taxon>Actinomycetota</taxon>
        <taxon>Actinomycetes</taxon>
        <taxon>Kitasatosporales</taxon>
        <taxon>Streptomycetaceae</taxon>
        <taxon>Streptomyces</taxon>
    </lineage>
</organism>
<feature type="transmembrane region" description="Helical" evidence="2">
    <location>
        <begin position="50"/>
        <end position="71"/>
    </location>
</feature>
<feature type="domain" description="VanZ-like" evidence="3">
    <location>
        <begin position="2"/>
        <end position="66"/>
    </location>
</feature>
<keyword evidence="5" id="KW-1185">Reference proteome</keyword>
<sequence>MALFLPGGVLFAALGCRWFTAGLFGFSGSLAIETTQYLVHSGRTSDLNDLLSNTLGCLVGFAVAALVGTAVGRSPEPSTTVEPSTTADLTSG</sequence>